<evidence type="ECO:0000313" key="3">
    <source>
        <dbReference type="Proteomes" id="UP000320048"/>
    </source>
</evidence>
<comment type="caution">
    <text evidence="2">The sequence shown here is derived from an EMBL/GenBank/DDBJ whole genome shotgun (WGS) entry which is preliminary data.</text>
</comment>
<organism evidence="2 3">
    <name type="scientific">Candidatus Segetimicrobium genomatis</name>
    <dbReference type="NCBI Taxonomy" id="2569760"/>
    <lineage>
        <taxon>Bacteria</taxon>
        <taxon>Bacillati</taxon>
        <taxon>Candidatus Sysuimicrobiota</taxon>
        <taxon>Candidatus Sysuimicrobiia</taxon>
        <taxon>Candidatus Sysuimicrobiales</taxon>
        <taxon>Candidatus Segetimicrobiaceae</taxon>
        <taxon>Candidatus Segetimicrobium</taxon>
    </lineage>
</organism>
<feature type="transmembrane region" description="Helical" evidence="1">
    <location>
        <begin position="78"/>
        <end position="98"/>
    </location>
</feature>
<accession>A0A537JFL1</accession>
<name>A0A537JFL1_9BACT</name>
<keyword evidence="1" id="KW-0812">Transmembrane</keyword>
<feature type="non-terminal residue" evidence="2">
    <location>
        <position position="138"/>
    </location>
</feature>
<protein>
    <submittedName>
        <fullName evidence="2">Uncharacterized protein</fullName>
    </submittedName>
</protein>
<evidence type="ECO:0000256" key="1">
    <source>
        <dbReference type="SAM" id="Phobius"/>
    </source>
</evidence>
<gene>
    <name evidence="2" type="ORF">E6H04_04925</name>
</gene>
<sequence>MLAWVVLAAAGAVYAWAGRHEMNPDGMSYLDVASAFMRGDWRMALNRHWSPLYPALLAVTLRVVRPTPYDEFATVQGLNFVIFLGALVSFEFLLSRLIRYHGTFTAKASSAGRFALPEWALRILGYLLFAYASLPLIP</sequence>
<dbReference type="EMBL" id="VBAO01000131">
    <property type="protein sequence ID" value="TMI82348.1"/>
    <property type="molecule type" value="Genomic_DNA"/>
</dbReference>
<keyword evidence="1" id="KW-1133">Transmembrane helix</keyword>
<proteinExistence type="predicted"/>
<feature type="transmembrane region" description="Helical" evidence="1">
    <location>
        <begin position="119"/>
        <end position="137"/>
    </location>
</feature>
<evidence type="ECO:0000313" key="2">
    <source>
        <dbReference type="EMBL" id="TMI82348.1"/>
    </source>
</evidence>
<keyword evidence="1" id="KW-0472">Membrane</keyword>
<dbReference type="Proteomes" id="UP000320048">
    <property type="component" value="Unassembled WGS sequence"/>
</dbReference>
<reference evidence="2 3" key="1">
    <citation type="journal article" date="2019" name="Nat. Microbiol.">
        <title>Mediterranean grassland soil C-N compound turnover is dependent on rainfall and depth, and is mediated by genomically divergent microorganisms.</title>
        <authorList>
            <person name="Diamond S."/>
            <person name="Andeer P.F."/>
            <person name="Li Z."/>
            <person name="Crits-Christoph A."/>
            <person name="Burstein D."/>
            <person name="Anantharaman K."/>
            <person name="Lane K.R."/>
            <person name="Thomas B.C."/>
            <person name="Pan C."/>
            <person name="Northen T.R."/>
            <person name="Banfield J.F."/>
        </authorList>
    </citation>
    <scope>NUCLEOTIDE SEQUENCE [LARGE SCALE GENOMIC DNA]</scope>
    <source>
        <strain evidence="2">NP_7</strain>
    </source>
</reference>
<dbReference type="AlphaFoldDB" id="A0A537JFL1"/>